<dbReference type="InterPro" id="IPR005904">
    <property type="entry name" value="Hxn_phspho_trans"/>
</dbReference>
<evidence type="ECO:0000256" key="14">
    <source>
        <dbReference type="ARBA" id="ARBA00049402"/>
    </source>
</evidence>
<dbReference type="SUPFAM" id="SSF53271">
    <property type="entry name" value="PRTase-like"/>
    <property type="match status" value="1"/>
</dbReference>
<evidence type="ECO:0000256" key="5">
    <source>
        <dbReference type="ARBA" id="ARBA00011895"/>
    </source>
</evidence>
<evidence type="ECO:0000256" key="9">
    <source>
        <dbReference type="ARBA" id="ARBA00022723"/>
    </source>
</evidence>
<dbReference type="AlphaFoldDB" id="A0A9X2JFH6"/>
<comment type="similarity">
    <text evidence="4 15">Belongs to the purine/pyrimidine phosphoribosyltransferase family.</text>
</comment>
<dbReference type="GO" id="GO:0000287">
    <property type="term" value="F:magnesium ion binding"/>
    <property type="evidence" value="ECO:0007669"/>
    <property type="project" value="TreeGrafter"/>
</dbReference>
<evidence type="ECO:0000256" key="15">
    <source>
        <dbReference type="RuleBase" id="RU364099"/>
    </source>
</evidence>
<evidence type="ECO:0000313" key="18">
    <source>
        <dbReference type="Proteomes" id="UP001155182"/>
    </source>
</evidence>
<dbReference type="PANTHER" id="PTHR43340:SF1">
    <property type="entry name" value="HYPOXANTHINE PHOSPHORIBOSYLTRANSFERASE"/>
    <property type="match status" value="1"/>
</dbReference>
<accession>A0A9X2JFH6</accession>
<evidence type="ECO:0000256" key="3">
    <source>
        <dbReference type="ARBA" id="ARBA00004669"/>
    </source>
</evidence>
<dbReference type="PANTHER" id="PTHR43340">
    <property type="entry name" value="HYPOXANTHINE-GUANINE PHOSPHORIBOSYLTRANSFERASE"/>
    <property type="match status" value="1"/>
</dbReference>
<evidence type="ECO:0000256" key="12">
    <source>
        <dbReference type="ARBA" id="ARBA00022842"/>
    </source>
</evidence>
<reference evidence="17" key="1">
    <citation type="submission" date="2022-06" db="EMBL/GenBank/DDBJ databases">
        <title>Solitalea sp. MAHUQ-68 isolated from rhizospheric soil.</title>
        <authorList>
            <person name="Huq M.A."/>
        </authorList>
    </citation>
    <scope>NUCLEOTIDE SEQUENCE</scope>
    <source>
        <strain evidence="17">MAHUQ-68</strain>
    </source>
</reference>
<evidence type="ECO:0000256" key="8">
    <source>
        <dbReference type="ARBA" id="ARBA00022679"/>
    </source>
</evidence>
<keyword evidence="8 15" id="KW-0808">Transferase</keyword>
<dbReference type="GO" id="GO:0004422">
    <property type="term" value="F:hypoxanthine phosphoribosyltransferase activity"/>
    <property type="evidence" value="ECO:0007669"/>
    <property type="project" value="InterPro"/>
</dbReference>
<name>A0A9X2JFH6_9SPHI</name>
<dbReference type="GO" id="GO:0032263">
    <property type="term" value="P:GMP salvage"/>
    <property type="evidence" value="ECO:0007669"/>
    <property type="project" value="TreeGrafter"/>
</dbReference>
<proteinExistence type="inferred from homology"/>
<comment type="pathway">
    <text evidence="3 15">Purine metabolism; IMP biosynthesis via salvage pathway; IMP from hypoxanthine: step 1/1.</text>
</comment>
<feature type="domain" description="Phosphoribosyltransferase" evidence="16">
    <location>
        <begin position="19"/>
        <end position="162"/>
    </location>
</feature>
<keyword evidence="18" id="KW-1185">Reference proteome</keyword>
<evidence type="ECO:0000256" key="7">
    <source>
        <dbReference type="ARBA" id="ARBA00022676"/>
    </source>
</evidence>
<comment type="subcellular location">
    <subcellularLocation>
        <location evidence="2 15">Cytoplasm</location>
    </subcellularLocation>
</comment>
<protein>
    <recommendedName>
        <fullName evidence="5 15">Hypoxanthine phosphoribosyltransferase</fullName>
        <ecNumber evidence="5 15">2.4.2.8</ecNumber>
    </recommendedName>
</protein>
<keyword evidence="7 15" id="KW-0328">Glycosyltransferase</keyword>
<evidence type="ECO:0000256" key="10">
    <source>
        <dbReference type="ARBA" id="ARBA00022726"/>
    </source>
</evidence>
<keyword evidence="12 15" id="KW-0460">Magnesium</keyword>
<keyword evidence="11 15" id="KW-0547">Nucleotide-binding</keyword>
<dbReference type="Proteomes" id="UP001155182">
    <property type="component" value="Unassembled WGS sequence"/>
</dbReference>
<dbReference type="InterPro" id="IPR050408">
    <property type="entry name" value="HGPRT"/>
</dbReference>
<comment type="caution">
    <text evidence="17">The sequence shown here is derived from an EMBL/GenBank/DDBJ whole genome shotgun (WGS) entry which is preliminary data.</text>
</comment>
<dbReference type="GO" id="GO:0000166">
    <property type="term" value="F:nucleotide binding"/>
    <property type="evidence" value="ECO:0007669"/>
    <property type="project" value="UniProtKB-KW"/>
</dbReference>
<comment type="cofactor">
    <cofactor evidence="1 15">
        <name>Mg(2+)</name>
        <dbReference type="ChEBI" id="CHEBI:18420"/>
    </cofactor>
</comment>
<dbReference type="GO" id="GO:0005829">
    <property type="term" value="C:cytosol"/>
    <property type="evidence" value="ECO:0007669"/>
    <property type="project" value="TreeGrafter"/>
</dbReference>
<keyword evidence="6 15" id="KW-0963">Cytoplasm</keyword>
<dbReference type="EC" id="2.4.2.8" evidence="5 15"/>
<evidence type="ECO:0000259" key="16">
    <source>
        <dbReference type="Pfam" id="PF00156"/>
    </source>
</evidence>
<dbReference type="GO" id="GO:0006166">
    <property type="term" value="P:purine ribonucleoside salvage"/>
    <property type="evidence" value="ECO:0007669"/>
    <property type="project" value="UniProtKB-KW"/>
</dbReference>
<dbReference type="Pfam" id="PF00156">
    <property type="entry name" value="Pribosyltran"/>
    <property type="match status" value="1"/>
</dbReference>
<comment type="catalytic activity">
    <reaction evidence="14">
        <text>IMP + diphosphate = hypoxanthine + 5-phospho-alpha-D-ribose 1-diphosphate</text>
        <dbReference type="Rhea" id="RHEA:17973"/>
        <dbReference type="ChEBI" id="CHEBI:17368"/>
        <dbReference type="ChEBI" id="CHEBI:33019"/>
        <dbReference type="ChEBI" id="CHEBI:58017"/>
        <dbReference type="ChEBI" id="CHEBI:58053"/>
        <dbReference type="EC" id="2.4.2.8"/>
    </reaction>
    <physiologicalReaction direction="right-to-left" evidence="14">
        <dbReference type="Rhea" id="RHEA:17975"/>
    </physiologicalReaction>
</comment>
<evidence type="ECO:0000256" key="2">
    <source>
        <dbReference type="ARBA" id="ARBA00004496"/>
    </source>
</evidence>
<dbReference type="NCBIfam" id="TIGR01203">
    <property type="entry name" value="HGPRTase"/>
    <property type="match status" value="1"/>
</dbReference>
<dbReference type="Gene3D" id="3.40.50.2020">
    <property type="match status" value="1"/>
</dbReference>
<dbReference type="GO" id="GO:0046100">
    <property type="term" value="P:hypoxanthine metabolic process"/>
    <property type="evidence" value="ECO:0007669"/>
    <property type="project" value="TreeGrafter"/>
</dbReference>
<keyword evidence="9 15" id="KW-0479">Metal-binding</keyword>
<evidence type="ECO:0000313" key="17">
    <source>
        <dbReference type="EMBL" id="MCO4293426.1"/>
    </source>
</evidence>
<dbReference type="CDD" id="cd06223">
    <property type="entry name" value="PRTases_typeI"/>
    <property type="match status" value="1"/>
</dbReference>
<dbReference type="RefSeq" id="WP_252588079.1">
    <property type="nucleotide sequence ID" value="NZ_JAMWYS010000036.1"/>
</dbReference>
<dbReference type="EMBL" id="JAMWYS010000036">
    <property type="protein sequence ID" value="MCO4293426.1"/>
    <property type="molecule type" value="Genomic_DNA"/>
</dbReference>
<dbReference type="GO" id="GO:0006178">
    <property type="term" value="P:guanine salvage"/>
    <property type="evidence" value="ECO:0007669"/>
    <property type="project" value="TreeGrafter"/>
</dbReference>
<dbReference type="InterPro" id="IPR000836">
    <property type="entry name" value="PRTase_dom"/>
</dbReference>
<dbReference type="GO" id="GO:0032264">
    <property type="term" value="P:IMP salvage"/>
    <property type="evidence" value="ECO:0007669"/>
    <property type="project" value="TreeGrafter"/>
</dbReference>
<evidence type="ECO:0000256" key="6">
    <source>
        <dbReference type="ARBA" id="ARBA00022490"/>
    </source>
</evidence>
<organism evidence="17 18">
    <name type="scientific">Solitalea agri</name>
    <dbReference type="NCBI Taxonomy" id="2953739"/>
    <lineage>
        <taxon>Bacteria</taxon>
        <taxon>Pseudomonadati</taxon>
        <taxon>Bacteroidota</taxon>
        <taxon>Sphingobacteriia</taxon>
        <taxon>Sphingobacteriales</taxon>
        <taxon>Sphingobacteriaceae</taxon>
        <taxon>Solitalea</taxon>
    </lineage>
</organism>
<keyword evidence="10 15" id="KW-0660">Purine salvage</keyword>
<evidence type="ECO:0000256" key="4">
    <source>
        <dbReference type="ARBA" id="ARBA00008391"/>
    </source>
</evidence>
<comment type="catalytic activity">
    <reaction evidence="13">
        <text>GMP + diphosphate = guanine + 5-phospho-alpha-D-ribose 1-diphosphate</text>
        <dbReference type="Rhea" id="RHEA:25424"/>
        <dbReference type="ChEBI" id="CHEBI:16235"/>
        <dbReference type="ChEBI" id="CHEBI:33019"/>
        <dbReference type="ChEBI" id="CHEBI:58017"/>
        <dbReference type="ChEBI" id="CHEBI:58115"/>
        <dbReference type="EC" id="2.4.2.8"/>
    </reaction>
    <physiologicalReaction direction="right-to-left" evidence="13">
        <dbReference type="Rhea" id="RHEA:25426"/>
    </physiologicalReaction>
</comment>
<sequence length="181" mass="20206">MNISLHDKRFEPYIKEVAIQNRVNAIAEQISDDYKGKRPLFISMLNGAFWFTADLLRNIVGEFEVSFVKFKSYHGTQSSGEVVQSLGLDIDVKDRDIVVLEDIIDTGGTLKVFLEVLSQHNPGSVKIASLLIKPGALKYPIKADYVGFEIPNDFIVGYGLDYDGLGRNLRDIYVIENSSGS</sequence>
<evidence type="ECO:0000256" key="13">
    <source>
        <dbReference type="ARBA" id="ARBA00048811"/>
    </source>
</evidence>
<gene>
    <name evidence="17" type="primary">hpt</name>
    <name evidence="17" type="ORF">NF867_11175</name>
</gene>
<evidence type="ECO:0000256" key="11">
    <source>
        <dbReference type="ARBA" id="ARBA00022741"/>
    </source>
</evidence>
<evidence type="ECO:0000256" key="1">
    <source>
        <dbReference type="ARBA" id="ARBA00001946"/>
    </source>
</evidence>
<dbReference type="InterPro" id="IPR029057">
    <property type="entry name" value="PRTase-like"/>
</dbReference>